<evidence type="ECO:0000256" key="10">
    <source>
        <dbReference type="ARBA" id="ARBA00023180"/>
    </source>
</evidence>
<protein>
    <recommendedName>
        <fullName evidence="13">Disease resistance R13L4/SHOC-2-like LRR domain-containing protein</fullName>
    </recommendedName>
</protein>
<organism evidence="14 15">
    <name type="scientific">Lactuca sativa</name>
    <name type="common">Garden lettuce</name>
    <dbReference type="NCBI Taxonomy" id="4236"/>
    <lineage>
        <taxon>Eukaryota</taxon>
        <taxon>Viridiplantae</taxon>
        <taxon>Streptophyta</taxon>
        <taxon>Embryophyta</taxon>
        <taxon>Tracheophyta</taxon>
        <taxon>Spermatophyta</taxon>
        <taxon>Magnoliopsida</taxon>
        <taxon>eudicotyledons</taxon>
        <taxon>Gunneridae</taxon>
        <taxon>Pentapetalae</taxon>
        <taxon>asterids</taxon>
        <taxon>campanulids</taxon>
        <taxon>Asterales</taxon>
        <taxon>Asteraceae</taxon>
        <taxon>Cichorioideae</taxon>
        <taxon>Cichorieae</taxon>
        <taxon>Lactucinae</taxon>
        <taxon>Lactuca</taxon>
    </lineage>
</organism>
<evidence type="ECO:0000259" key="13">
    <source>
        <dbReference type="Pfam" id="PF23598"/>
    </source>
</evidence>
<dbReference type="EMBL" id="NBSK02000007">
    <property type="protein sequence ID" value="KAJ0196394.1"/>
    <property type="molecule type" value="Genomic_DNA"/>
</dbReference>
<evidence type="ECO:0000256" key="1">
    <source>
        <dbReference type="ARBA" id="ARBA00004251"/>
    </source>
</evidence>
<comment type="similarity">
    <text evidence="2">Belongs to the RLP family.</text>
</comment>
<feature type="signal peptide" evidence="12">
    <location>
        <begin position="1"/>
        <end position="25"/>
    </location>
</feature>
<dbReference type="PANTHER" id="PTHR48061">
    <property type="entry name" value="LEUCINE-RICH REPEAT RECEPTOR PROTEIN KINASE EMS1-LIKE-RELATED"/>
    <property type="match status" value="1"/>
</dbReference>
<comment type="caution">
    <text evidence="14">The sequence shown here is derived from an EMBL/GenBank/DDBJ whole genome shotgun (WGS) entry which is preliminary data.</text>
</comment>
<accession>A0A9R1V022</accession>
<dbReference type="Pfam" id="PF13855">
    <property type="entry name" value="LRR_8"/>
    <property type="match status" value="2"/>
</dbReference>
<keyword evidence="3" id="KW-1003">Cell membrane</keyword>
<dbReference type="SUPFAM" id="SSF52058">
    <property type="entry name" value="L domain-like"/>
    <property type="match status" value="3"/>
</dbReference>
<keyword evidence="6 12" id="KW-0732">Signal</keyword>
<feature type="chain" id="PRO_5040137169" description="Disease resistance R13L4/SHOC-2-like LRR domain-containing protein" evidence="12">
    <location>
        <begin position="26"/>
        <end position="995"/>
    </location>
</feature>
<sequence length="995" mass="112187">MAPYSNHFNMLQIISLLYILITVSCARSSLSHDEECSALFQFKQSMIHQDDEALCSASWFQTFHSWKPTSNASIVGFDCCSWHGVECRNGDAYGHVIGLDLSESFLCGHINSNTTIFNLVHLQSLNLAMNNFHESQIPSEIARLKQLRSLNLSYCGFSGQIPIEISQMMHLSSLDLSRNPLELHTPSMENLMQNLTRLEELDLSLVDISSSIPHFLVNFSSLRLLRLYNCSLRNEFPIAIFELPKLKILNVALNPNLIGYLPEFRNNNLLDLRLSRCSFSGRIPRSLSNLTQLTFLTLGGNKFTGFIPSLVGLSELNALELNGNNFEKGQLPDWLGKLTKLNQLYLSDNNLNGEIPSFLANLTKLSVLSLGLNSLNGHIPSSFFNLTQLTMLDLQGNHLQGPISSSFSKFRGLRVLRLNYNSFIGRVDLDIFLGLNKLEVLMLGDNKISLVPSDNYTISTLPQMKDLQLSSCNLKIFPSFLRHQNRMRTLILDRNKIEGRVPIWIWNNSQETLQMIDLSFNSITGFHKHPNFLTWEYLEGFIIRNNHVQGQIPIPPQTIVFYDVSNNNMSGEIPSLLCEMKSLRQLDLSSNNMSGTLPSCFDSLSNSLVDLNLRGNKFHGTMMDAFMHGSMLESIDLSENRFMGQLPRSLTNCTNLEVLSLGDNSFHGDFPFWLGTLSNLQVLVLRSNKFYGPIQGSTSVSSQFSNLRIIDLSNNNFSGELDQSYFRTWNAMKSVYVGESSALGIGMNFEAGYSKSSYSMTLIHKGVRTNYEKILTIFMAIDLSCNHFEGEIPLSLQDLRGLESLNLSNNHFSGGVLPSLGYLKNLESLDLSRNKLLGEIPQQLVELGFLSIFNVSFNNLEGRIPHGKQFDTFENNSYMGNSRLCGQPLSKECQDSKASQLPPTTRDTYESEFESLLPNERIDWIIVFCGVGSGLVVGVVIGNFLYTRYSHRFTKRKEIWECHKLQVGRPRRRCIRSGLQGILASIMCLISLRLC</sequence>
<name>A0A9R1V022_LACSA</name>
<keyword evidence="4" id="KW-0433">Leucine-rich repeat</keyword>
<dbReference type="PRINTS" id="PR00019">
    <property type="entry name" value="LEURICHRPT"/>
</dbReference>
<evidence type="ECO:0000256" key="3">
    <source>
        <dbReference type="ARBA" id="ARBA00022475"/>
    </source>
</evidence>
<dbReference type="Gene3D" id="3.80.10.10">
    <property type="entry name" value="Ribonuclease Inhibitor"/>
    <property type="match status" value="6"/>
</dbReference>
<dbReference type="Pfam" id="PF23598">
    <property type="entry name" value="LRR_14"/>
    <property type="match status" value="1"/>
</dbReference>
<dbReference type="InterPro" id="IPR055414">
    <property type="entry name" value="LRR_R13L4/SHOC2-like"/>
</dbReference>
<dbReference type="InterPro" id="IPR003591">
    <property type="entry name" value="Leu-rich_rpt_typical-subtyp"/>
</dbReference>
<dbReference type="FunFam" id="3.80.10.10:FF:000095">
    <property type="entry name" value="LRR receptor-like serine/threonine-protein kinase GSO1"/>
    <property type="match status" value="1"/>
</dbReference>
<dbReference type="PANTHER" id="PTHR48061:SF12">
    <property type="entry name" value="DISEASE RESISTANCE LIKE PROTEIN"/>
    <property type="match status" value="1"/>
</dbReference>
<reference evidence="14 15" key="1">
    <citation type="journal article" date="2017" name="Nat. Commun.">
        <title>Genome assembly with in vitro proximity ligation data and whole-genome triplication in lettuce.</title>
        <authorList>
            <person name="Reyes-Chin-Wo S."/>
            <person name="Wang Z."/>
            <person name="Yang X."/>
            <person name="Kozik A."/>
            <person name="Arikit S."/>
            <person name="Song C."/>
            <person name="Xia L."/>
            <person name="Froenicke L."/>
            <person name="Lavelle D.O."/>
            <person name="Truco M.J."/>
            <person name="Xia R."/>
            <person name="Zhu S."/>
            <person name="Xu C."/>
            <person name="Xu H."/>
            <person name="Xu X."/>
            <person name="Cox K."/>
            <person name="Korf I."/>
            <person name="Meyers B.C."/>
            <person name="Michelmore R.W."/>
        </authorList>
    </citation>
    <scope>NUCLEOTIDE SEQUENCE [LARGE SCALE GENOMIC DNA]</scope>
    <source>
        <strain evidence="15">cv. Salinas</strain>
        <tissue evidence="14">Seedlings</tissue>
    </source>
</reference>
<evidence type="ECO:0000313" key="14">
    <source>
        <dbReference type="EMBL" id="KAJ0196394.1"/>
    </source>
</evidence>
<feature type="domain" description="Disease resistance R13L4/SHOC-2-like LRR" evidence="13">
    <location>
        <begin position="99"/>
        <end position="298"/>
    </location>
</feature>
<keyword evidence="5 11" id="KW-0812">Transmembrane</keyword>
<evidence type="ECO:0000256" key="11">
    <source>
        <dbReference type="SAM" id="Phobius"/>
    </source>
</evidence>
<evidence type="ECO:0000256" key="9">
    <source>
        <dbReference type="ARBA" id="ARBA00023136"/>
    </source>
</evidence>
<keyword evidence="7" id="KW-0677">Repeat</keyword>
<keyword evidence="15" id="KW-1185">Reference proteome</keyword>
<evidence type="ECO:0000256" key="12">
    <source>
        <dbReference type="SAM" id="SignalP"/>
    </source>
</evidence>
<dbReference type="SMART" id="SM00369">
    <property type="entry name" value="LRR_TYP"/>
    <property type="match status" value="11"/>
</dbReference>
<evidence type="ECO:0000256" key="4">
    <source>
        <dbReference type="ARBA" id="ARBA00022614"/>
    </source>
</evidence>
<comment type="subcellular location">
    <subcellularLocation>
        <location evidence="1">Cell membrane</location>
        <topology evidence="1">Single-pass type I membrane protein</topology>
    </subcellularLocation>
</comment>
<evidence type="ECO:0000256" key="5">
    <source>
        <dbReference type="ARBA" id="ARBA00022692"/>
    </source>
</evidence>
<dbReference type="Pfam" id="PF00560">
    <property type="entry name" value="LRR_1"/>
    <property type="match status" value="5"/>
</dbReference>
<dbReference type="FunFam" id="3.80.10.10:FF:000213">
    <property type="entry name" value="Tyrosine-sulfated glycopeptide receptor 1"/>
    <property type="match status" value="1"/>
</dbReference>
<keyword evidence="9 11" id="KW-0472">Membrane</keyword>
<evidence type="ECO:0000256" key="6">
    <source>
        <dbReference type="ARBA" id="ARBA00022729"/>
    </source>
</evidence>
<gene>
    <name evidence="14" type="ORF">LSAT_V11C700379030</name>
</gene>
<dbReference type="GO" id="GO:0051707">
    <property type="term" value="P:response to other organism"/>
    <property type="evidence" value="ECO:0007669"/>
    <property type="project" value="UniProtKB-ARBA"/>
</dbReference>
<dbReference type="InterPro" id="IPR046956">
    <property type="entry name" value="RLP23-like"/>
</dbReference>
<feature type="transmembrane region" description="Helical" evidence="11">
    <location>
        <begin position="924"/>
        <end position="946"/>
    </location>
</feature>
<evidence type="ECO:0000313" key="15">
    <source>
        <dbReference type="Proteomes" id="UP000235145"/>
    </source>
</evidence>
<dbReference type="SMART" id="SM00365">
    <property type="entry name" value="LRR_SD22"/>
    <property type="match status" value="8"/>
</dbReference>
<evidence type="ECO:0000256" key="2">
    <source>
        <dbReference type="ARBA" id="ARBA00009592"/>
    </source>
</evidence>
<proteinExistence type="inferred from homology"/>
<dbReference type="GO" id="GO:0005886">
    <property type="term" value="C:plasma membrane"/>
    <property type="evidence" value="ECO:0007669"/>
    <property type="project" value="UniProtKB-SubCell"/>
</dbReference>
<dbReference type="InterPro" id="IPR001611">
    <property type="entry name" value="Leu-rich_rpt"/>
</dbReference>
<dbReference type="GO" id="GO:0006952">
    <property type="term" value="P:defense response"/>
    <property type="evidence" value="ECO:0007669"/>
    <property type="project" value="UniProtKB-ARBA"/>
</dbReference>
<dbReference type="InterPro" id="IPR032675">
    <property type="entry name" value="LRR_dom_sf"/>
</dbReference>
<evidence type="ECO:0000256" key="7">
    <source>
        <dbReference type="ARBA" id="ARBA00022737"/>
    </source>
</evidence>
<dbReference type="Proteomes" id="UP000235145">
    <property type="component" value="Unassembled WGS sequence"/>
</dbReference>
<evidence type="ECO:0000256" key="8">
    <source>
        <dbReference type="ARBA" id="ARBA00022989"/>
    </source>
</evidence>
<keyword evidence="10" id="KW-0325">Glycoprotein</keyword>
<keyword evidence="8 11" id="KW-1133">Transmembrane helix</keyword>
<dbReference type="AlphaFoldDB" id="A0A9R1V022"/>